<proteinExistence type="predicted"/>
<accession>A0A371E1Z0</accession>
<evidence type="ECO:0000313" key="2">
    <source>
        <dbReference type="Proteomes" id="UP000257109"/>
    </source>
</evidence>
<dbReference type="AlphaFoldDB" id="A0A371E1Z0"/>
<sequence>MKRKYQSNLGEGHWITIKNILNDLRRTTNSFLVYRSEEELIVRGYPNASFRTDMDDSQTQLWFVFHLTSSVMT</sequence>
<dbReference type="OrthoDB" id="418757at2759"/>
<name>A0A371E1Z0_MUCPR</name>
<reference evidence="1" key="1">
    <citation type="submission" date="2018-05" db="EMBL/GenBank/DDBJ databases">
        <title>Draft genome of Mucuna pruriens seed.</title>
        <authorList>
            <person name="Nnadi N.E."/>
            <person name="Vos R."/>
            <person name="Hasami M.H."/>
            <person name="Devisetty U.K."/>
            <person name="Aguiy J.C."/>
        </authorList>
    </citation>
    <scope>NUCLEOTIDE SEQUENCE [LARGE SCALE GENOMIC DNA]</scope>
    <source>
        <strain evidence="1">JCA_2017</strain>
    </source>
</reference>
<comment type="caution">
    <text evidence="1">The sequence shown here is derived from an EMBL/GenBank/DDBJ whole genome shotgun (WGS) entry which is preliminary data.</text>
</comment>
<keyword evidence="2" id="KW-1185">Reference proteome</keyword>
<protein>
    <submittedName>
        <fullName evidence="1">Uncharacterized protein</fullName>
    </submittedName>
</protein>
<dbReference type="Proteomes" id="UP000257109">
    <property type="component" value="Unassembled WGS sequence"/>
</dbReference>
<dbReference type="EMBL" id="QJKJ01017189">
    <property type="protein sequence ID" value="RDX59352.1"/>
    <property type="molecule type" value="Genomic_DNA"/>
</dbReference>
<organism evidence="1 2">
    <name type="scientific">Mucuna pruriens</name>
    <name type="common">Velvet bean</name>
    <name type="synonym">Dolichos pruriens</name>
    <dbReference type="NCBI Taxonomy" id="157652"/>
    <lineage>
        <taxon>Eukaryota</taxon>
        <taxon>Viridiplantae</taxon>
        <taxon>Streptophyta</taxon>
        <taxon>Embryophyta</taxon>
        <taxon>Tracheophyta</taxon>
        <taxon>Spermatophyta</taxon>
        <taxon>Magnoliopsida</taxon>
        <taxon>eudicotyledons</taxon>
        <taxon>Gunneridae</taxon>
        <taxon>Pentapetalae</taxon>
        <taxon>rosids</taxon>
        <taxon>fabids</taxon>
        <taxon>Fabales</taxon>
        <taxon>Fabaceae</taxon>
        <taxon>Papilionoideae</taxon>
        <taxon>50 kb inversion clade</taxon>
        <taxon>NPAAA clade</taxon>
        <taxon>indigoferoid/millettioid clade</taxon>
        <taxon>Phaseoleae</taxon>
        <taxon>Mucuna</taxon>
    </lineage>
</organism>
<evidence type="ECO:0000313" key="1">
    <source>
        <dbReference type="EMBL" id="RDX59352.1"/>
    </source>
</evidence>
<gene>
    <name evidence="1" type="ORF">CR513_61873</name>
</gene>
<feature type="non-terminal residue" evidence="1">
    <location>
        <position position="1"/>
    </location>
</feature>